<feature type="transmembrane region" description="Helical" evidence="6">
    <location>
        <begin position="90"/>
        <end position="114"/>
    </location>
</feature>
<feature type="transmembrane region" description="Helical" evidence="6">
    <location>
        <begin position="357"/>
        <end position="379"/>
    </location>
</feature>
<feature type="transmembrane region" description="Helical" evidence="6">
    <location>
        <begin position="234"/>
        <end position="263"/>
    </location>
</feature>
<dbReference type="InterPro" id="IPR050222">
    <property type="entry name" value="MATE_MdtK"/>
</dbReference>
<dbReference type="PANTHER" id="PTHR43298:SF2">
    <property type="entry name" value="FMN_FAD EXPORTER YEEO-RELATED"/>
    <property type="match status" value="1"/>
</dbReference>
<accession>A0A9J6QQT8</accession>
<feature type="transmembrane region" description="Helical" evidence="6">
    <location>
        <begin position="54"/>
        <end position="78"/>
    </location>
</feature>
<evidence type="ECO:0000256" key="3">
    <source>
        <dbReference type="ARBA" id="ARBA00020268"/>
    </source>
</evidence>
<feature type="transmembrane region" description="Helical" evidence="6">
    <location>
        <begin position="21"/>
        <end position="42"/>
    </location>
</feature>
<evidence type="ECO:0000256" key="6">
    <source>
        <dbReference type="SAM" id="Phobius"/>
    </source>
</evidence>
<evidence type="ECO:0000256" key="1">
    <source>
        <dbReference type="ARBA" id="ARBA00003408"/>
    </source>
</evidence>
<evidence type="ECO:0000256" key="4">
    <source>
        <dbReference type="ARBA" id="ARBA00022448"/>
    </source>
</evidence>
<keyword evidence="6" id="KW-0472">Membrane</keyword>
<dbReference type="Proteomes" id="UP001065549">
    <property type="component" value="Unassembled WGS sequence"/>
</dbReference>
<comment type="similarity">
    <text evidence="2">Belongs to the multi antimicrobial extrusion (MATE) (TC 2.A.66.1) family.</text>
</comment>
<dbReference type="GO" id="GO:0015297">
    <property type="term" value="F:antiporter activity"/>
    <property type="evidence" value="ECO:0007669"/>
    <property type="project" value="InterPro"/>
</dbReference>
<feature type="transmembrane region" description="Helical" evidence="6">
    <location>
        <begin position="269"/>
        <end position="296"/>
    </location>
</feature>
<dbReference type="InterPro" id="IPR002528">
    <property type="entry name" value="MATE_fam"/>
</dbReference>
<keyword evidence="4" id="KW-0813">Transport</keyword>
<feature type="transmembrane region" description="Helical" evidence="6">
    <location>
        <begin position="411"/>
        <end position="432"/>
    </location>
</feature>
<reference evidence="7" key="1">
    <citation type="submission" date="2022-09" db="EMBL/GenBank/DDBJ databases">
        <title>Culturomic study of gut microbiota in children with autism spectrum disorder.</title>
        <authorList>
            <person name="Efimov B.A."/>
            <person name="Chaplin A.V."/>
            <person name="Sokolova S.R."/>
            <person name="Pikina A.P."/>
            <person name="Korzhanova M."/>
            <person name="Belova V."/>
            <person name="Korostin D."/>
        </authorList>
    </citation>
    <scope>NUCLEOTIDE SEQUENCE</scope>
    <source>
        <strain evidence="7">ASD5510</strain>
    </source>
</reference>
<keyword evidence="8" id="KW-1185">Reference proteome</keyword>
<dbReference type="InterPro" id="IPR036890">
    <property type="entry name" value="HATPase_C_sf"/>
</dbReference>
<comment type="function">
    <text evidence="1">Multidrug efflux pump.</text>
</comment>
<keyword evidence="6" id="KW-1133">Transmembrane helix</keyword>
<organism evidence="7 8">
    <name type="scientific">Hominibacterium faecale</name>
    <dbReference type="NCBI Taxonomy" id="2839743"/>
    <lineage>
        <taxon>Bacteria</taxon>
        <taxon>Bacillati</taxon>
        <taxon>Bacillota</taxon>
        <taxon>Clostridia</taxon>
        <taxon>Peptostreptococcales</taxon>
        <taxon>Anaerovoracaceae</taxon>
        <taxon>Hominibacterium</taxon>
    </lineage>
</organism>
<protein>
    <recommendedName>
        <fullName evidence="3">Probable multidrug resistance protein NorM</fullName>
    </recommendedName>
    <alternativeName>
        <fullName evidence="5">Multidrug-efflux transporter</fullName>
    </alternativeName>
</protein>
<dbReference type="GO" id="GO:0005886">
    <property type="term" value="C:plasma membrane"/>
    <property type="evidence" value="ECO:0007669"/>
    <property type="project" value="TreeGrafter"/>
</dbReference>
<comment type="caution">
    <text evidence="7">The sequence shown here is derived from an EMBL/GenBank/DDBJ whole genome shotgun (WGS) entry which is preliminary data.</text>
</comment>
<evidence type="ECO:0000256" key="5">
    <source>
        <dbReference type="ARBA" id="ARBA00031636"/>
    </source>
</evidence>
<feature type="transmembrane region" description="Helical" evidence="6">
    <location>
        <begin position="386"/>
        <end position="405"/>
    </location>
</feature>
<dbReference type="AlphaFoldDB" id="A0A9J6QQT8"/>
<evidence type="ECO:0000313" key="8">
    <source>
        <dbReference type="Proteomes" id="UP001065549"/>
    </source>
</evidence>
<dbReference type="EMBL" id="JAOSHN010000006">
    <property type="protein sequence ID" value="MCU7379672.1"/>
    <property type="molecule type" value="Genomic_DNA"/>
</dbReference>
<keyword evidence="6" id="KW-0812">Transmembrane</keyword>
<dbReference type="PANTHER" id="PTHR43298">
    <property type="entry name" value="MULTIDRUG RESISTANCE PROTEIN NORM-RELATED"/>
    <property type="match status" value="1"/>
</dbReference>
<dbReference type="RefSeq" id="WP_253020914.1">
    <property type="nucleotide sequence ID" value="NZ_JAOSHN010000006.1"/>
</dbReference>
<sequence>MLERKGIIINQQFMKFFFPTILMAMALSLSTVIDGIIVGNILGPDALAAVNLVLPITLLFNSVYVLIGVGGSTLYSVALGKRQKERARELFTVSVLTMIFTAIVICLLGLYACGPLAKALTVHARDLTELVFDYLRVVMLASPFLILVPGLVYFLRSTGEVKLASFVLIAANVINLTLDLIFVVLLESGIGGAALATGCGYFVGLLIALGGVARAKELRFCGLPGHVFSMLKNIMGTGLPLTINTALNFFRLTCVNAIVSVYLGSDGVTAFSVCTSCLSIVSMFVGGSAQTMIPLLGTFYGEQDLSGVRFTIRKAVAITVSASLILLVIFEAIPSTITGLFGVNDPHQVAIAAQALRIYAISLPFMGFLFISMCVYQVVGYQNLSSLVALLEGFAIVVPAAFLLARIMGAAGIWIAFPAGELLTILLLLLFVRQKQKKNPGAKGIFLLEENPNRQVMEVTLPREETQAALLSGQAMDFCRKRGVDPVTSHMAAVAVEEMTVNTIQSRETGGKNRFIDVRLTLEEGRISMIFKDNGYPFDPFQETDLRQFGNLAVAEAVTSGIRYDYILGMNCTIVTIDRKGD</sequence>
<proteinExistence type="inferred from homology"/>
<feature type="transmembrane region" description="Helical" evidence="6">
    <location>
        <begin position="134"/>
        <end position="154"/>
    </location>
</feature>
<feature type="transmembrane region" description="Helical" evidence="6">
    <location>
        <begin position="166"/>
        <end position="186"/>
    </location>
</feature>
<evidence type="ECO:0000256" key="2">
    <source>
        <dbReference type="ARBA" id="ARBA00010199"/>
    </source>
</evidence>
<name>A0A9J6QQT8_9FIRM</name>
<feature type="transmembrane region" description="Helical" evidence="6">
    <location>
        <begin position="316"/>
        <end position="337"/>
    </location>
</feature>
<dbReference type="Pfam" id="PF01554">
    <property type="entry name" value="MatE"/>
    <property type="match status" value="2"/>
</dbReference>
<dbReference type="GO" id="GO:0042910">
    <property type="term" value="F:xenobiotic transmembrane transporter activity"/>
    <property type="evidence" value="ECO:0007669"/>
    <property type="project" value="InterPro"/>
</dbReference>
<evidence type="ECO:0000313" key="7">
    <source>
        <dbReference type="EMBL" id="MCU7379672.1"/>
    </source>
</evidence>
<feature type="transmembrane region" description="Helical" evidence="6">
    <location>
        <begin position="192"/>
        <end position="213"/>
    </location>
</feature>
<dbReference type="Gene3D" id="3.30.565.10">
    <property type="entry name" value="Histidine kinase-like ATPase, C-terminal domain"/>
    <property type="match status" value="1"/>
</dbReference>
<gene>
    <name evidence="7" type="ORF">OBO34_15105</name>
</gene>